<accession>A0A836GZL5</accession>
<sequence length="359" mass="41520">MSVNSDYLSALHGYNGRLQEYILRRTLMIEYEMDSLLALRCTLISLRVSSRKRKRHAEPVVTQEACWGAGSTTTRHRWSTELLDALNTEAVKVNCTPSPCAREHERWCAVAEAFRRAGHPPFTPYELFTKYKEMHTDPRPFSLHEVRFVCHYVQEKGRDWQGLCERLRELMGKPRSPFQVAQQYRQRLRRAFVENRLTPSQLLSLLADLSASPQRLDFAALSVEAQRFTPHKTLQVSPLYLKRELEPLCFAARVPACQQLYWKLVNLLCNFSFSHPNRLDAFQHKMPFCYQQLSLADLAHYLQCGAAELRERVVQALLCLSRPPEALNYEECSKKLFGAACGARLIYQLSVKLHENEDA</sequence>
<evidence type="ECO:0000313" key="1">
    <source>
        <dbReference type="EMBL" id="KAG5468086.1"/>
    </source>
</evidence>
<dbReference type="EMBL" id="JAFHLR010000034">
    <property type="protein sequence ID" value="KAG5468086.1"/>
    <property type="molecule type" value="Genomic_DNA"/>
</dbReference>
<dbReference type="RefSeq" id="XP_067059888.1">
    <property type="nucleotide sequence ID" value="XM_067203238.1"/>
</dbReference>
<evidence type="ECO:0000313" key="2">
    <source>
        <dbReference type="Proteomes" id="UP000674143"/>
    </source>
</evidence>
<protein>
    <submittedName>
        <fullName evidence="1">Uncharacterized protein</fullName>
    </submittedName>
</protein>
<keyword evidence="2" id="KW-1185">Reference proteome</keyword>
<dbReference type="Proteomes" id="UP000674143">
    <property type="component" value="Unassembled WGS sequence"/>
</dbReference>
<dbReference type="GeneID" id="92357172"/>
<comment type="caution">
    <text evidence="1">The sequence shown here is derived from an EMBL/GenBank/DDBJ whole genome shotgun (WGS) entry which is preliminary data.</text>
</comment>
<dbReference type="KEGG" id="loi:92357172"/>
<name>A0A836GZL5_9TRYP</name>
<organism evidence="1 2">
    <name type="scientific">Leishmania orientalis</name>
    <dbReference type="NCBI Taxonomy" id="2249476"/>
    <lineage>
        <taxon>Eukaryota</taxon>
        <taxon>Discoba</taxon>
        <taxon>Euglenozoa</taxon>
        <taxon>Kinetoplastea</taxon>
        <taxon>Metakinetoplastina</taxon>
        <taxon>Trypanosomatida</taxon>
        <taxon>Trypanosomatidae</taxon>
        <taxon>Leishmaniinae</taxon>
        <taxon>Leishmania</taxon>
    </lineage>
</organism>
<reference evidence="2" key="2">
    <citation type="journal article" date="2021" name="Sci. Data">
        <title>Chromosome-scale genome sequencing, assembly and annotation of six genomes from subfamily Leishmaniinae.</title>
        <authorList>
            <person name="Almutairi H."/>
            <person name="Urbaniak M.D."/>
            <person name="Bates M.D."/>
            <person name="Jariyapan N."/>
            <person name="Kwakye-Nuako G."/>
            <person name="Thomaz Soccol V."/>
            <person name="Al-Salem W.S."/>
            <person name="Dillon R.J."/>
            <person name="Bates P.A."/>
            <person name="Gatherer D."/>
        </authorList>
    </citation>
    <scope>NUCLEOTIDE SEQUENCE [LARGE SCALE GENOMIC DNA]</scope>
</reference>
<reference evidence="2" key="1">
    <citation type="journal article" date="2021" name="Microbiol. Resour. Announc.">
        <title>LGAAP: Leishmaniinae Genome Assembly and Annotation Pipeline.</title>
        <authorList>
            <person name="Almutairi H."/>
            <person name="Urbaniak M.D."/>
            <person name="Bates M.D."/>
            <person name="Jariyapan N."/>
            <person name="Kwakye-Nuako G."/>
            <person name="Thomaz-Soccol V."/>
            <person name="Al-Salem W.S."/>
            <person name="Dillon R.J."/>
            <person name="Bates P.A."/>
            <person name="Gatherer D."/>
        </authorList>
    </citation>
    <scope>NUCLEOTIDE SEQUENCE [LARGE SCALE GENOMIC DNA]</scope>
</reference>
<proteinExistence type="predicted"/>
<dbReference type="AlphaFoldDB" id="A0A836GZL5"/>
<gene>
    <name evidence="1" type="ORF">LSCM4_01175</name>
</gene>